<dbReference type="AlphaFoldDB" id="A0A3N4KWN6"/>
<dbReference type="EMBL" id="ML119145">
    <property type="protein sequence ID" value="RPB10205.1"/>
    <property type="molecule type" value="Genomic_DNA"/>
</dbReference>
<sequence length="123" mass="14836">MLTLFHSFFIFLFSIVFFFFQCKRGRQWREGMEDPSKGEEMKTIFHLPFFSLFFFSLEGWDTVIKRGGEAFLYYNYVHETETCSLEVTYKCMYSINLYICSLFLVWFGGGGIFQYLSQIFFFF</sequence>
<name>A0A3N4KWN6_9PEZI</name>
<reference evidence="2 3" key="1">
    <citation type="journal article" date="2018" name="Nat. Ecol. Evol.">
        <title>Pezizomycetes genomes reveal the molecular basis of ectomycorrhizal truffle lifestyle.</title>
        <authorList>
            <person name="Murat C."/>
            <person name="Payen T."/>
            <person name="Noel B."/>
            <person name="Kuo A."/>
            <person name="Morin E."/>
            <person name="Chen J."/>
            <person name="Kohler A."/>
            <person name="Krizsan K."/>
            <person name="Balestrini R."/>
            <person name="Da Silva C."/>
            <person name="Montanini B."/>
            <person name="Hainaut M."/>
            <person name="Levati E."/>
            <person name="Barry K.W."/>
            <person name="Belfiori B."/>
            <person name="Cichocki N."/>
            <person name="Clum A."/>
            <person name="Dockter R.B."/>
            <person name="Fauchery L."/>
            <person name="Guy J."/>
            <person name="Iotti M."/>
            <person name="Le Tacon F."/>
            <person name="Lindquist E.A."/>
            <person name="Lipzen A."/>
            <person name="Malagnac F."/>
            <person name="Mello A."/>
            <person name="Molinier V."/>
            <person name="Miyauchi S."/>
            <person name="Poulain J."/>
            <person name="Riccioni C."/>
            <person name="Rubini A."/>
            <person name="Sitrit Y."/>
            <person name="Splivallo R."/>
            <person name="Traeger S."/>
            <person name="Wang M."/>
            <person name="Zifcakova L."/>
            <person name="Wipf D."/>
            <person name="Zambonelli A."/>
            <person name="Paolocci F."/>
            <person name="Nowrousian M."/>
            <person name="Ottonello S."/>
            <person name="Baldrian P."/>
            <person name="Spatafora J.W."/>
            <person name="Henrissat B."/>
            <person name="Nagy L.G."/>
            <person name="Aury J.M."/>
            <person name="Wincker P."/>
            <person name="Grigoriev I.V."/>
            <person name="Bonfante P."/>
            <person name="Martin F.M."/>
        </authorList>
    </citation>
    <scope>NUCLEOTIDE SEQUENCE [LARGE SCALE GENOMIC DNA]</scope>
    <source>
        <strain evidence="2 3">CCBAS932</strain>
    </source>
</reference>
<keyword evidence="3" id="KW-1185">Reference proteome</keyword>
<protein>
    <submittedName>
        <fullName evidence="2">Uncharacterized protein</fullName>
    </submittedName>
</protein>
<feature type="transmembrane region" description="Helical" evidence="1">
    <location>
        <begin position="95"/>
        <end position="116"/>
    </location>
</feature>
<evidence type="ECO:0000256" key="1">
    <source>
        <dbReference type="SAM" id="Phobius"/>
    </source>
</evidence>
<proteinExistence type="predicted"/>
<keyword evidence="1" id="KW-0472">Membrane</keyword>
<gene>
    <name evidence="2" type="ORF">P167DRAFT_278274</name>
</gene>
<feature type="transmembrane region" description="Helical" evidence="1">
    <location>
        <begin position="6"/>
        <end position="22"/>
    </location>
</feature>
<dbReference type="InParanoid" id="A0A3N4KWN6"/>
<keyword evidence="1" id="KW-1133">Transmembrane helix</keyword>
<dbReference type="Proteomes" id="UP000277580">
    <property type="component" value="Unassembled WGS sequence"/>
</dbReference>
<evidence type="ECO:0000313" key="2">
    <source>
        <dbReference type="EMBL" id="RPB10205.1"/>
    </source>
</evidence>
<accession>A0A3N4KWN6</accession>
<keyword evidence="1" id="KW-0812">Transmembrane</keyword>
<evidence type="ECO:0000313" key="3">
    <source>
        <dbReference type="Proteomes" id="UP000277580"/>
    </source>
</evidence>
<organism evidence="2 3">
    <name type="scientific">Morchella conica CCBAS932</name>
    <dbReference type="NCBI Taxonomy" id="1392247"/>
    <lineage>
        <taxon>Eukaryota</taxon>
        <taxon>Fungi</taxon>
        <taxon>Dikarya</taxon>
        <taxon>Ascomycota</taxon>
        <taxon>Pezizomycotina</taxon>
        <taxon>Pezizomycetes</taxon>
        <taxon>Pezizales</taxon>
        <taxon>Morchellaceae</taxon>
        <taxon>Morchella</taxon>
    </lineage>
</organism>